<dbReference type="RefSeq" id="WP_101534177.1">
    <property type="nucleotide sequence ID" value="NZ_JBFHIU010000005.1"/>
</dbReference>
<sequence>MTSVSKTRAQARFAAIEKSQKNALNEREEKALKISENTARLKALRLAKAAEDNAKPAIKKATPRKRATK</sequence>
<evidence type="ECO:0000256" key="1">
    <source>
        <dbReference type="SAM" id="MobiDB-lite"/>
    </source>
</evidence>
<evidence type="ECO:0000313" key="3">
    <source>
        <dbReference type="Proteomes" id="UP000234881"/>
    </source>
</evidence>
<feature type="compositionally biased region" description="Basic residues" evidence="1">
    <location>
        <begin position="57"/>
        <end position="69"/>
    </location>
</feature>
<dbReference type="AlphaFoldDB" id="A0A2N5XQV6"/>
<reference evidence="2 3" key="1">
    <citation type="submission" date="2018-01" db="EMBL/GenBank/DDBJ databases">
        <title>The draft genome sequence of Cohaesibacter sp. H1304.</title>
        <authorList>
            <person name="Wang N.-N."/>
            <person name="Du Z.-J."/>
        </authorList>
    </citation>
    <scope>NUCLEOTIDE SEQUENCE [LARGE SCALE GENOMIC DNA]</scope>
    <source>
        <strain evidence="2 3">H1304</strain>
    </source>
</reference>
<dbReference type="Proteomes" id="UP000234881">
    <property type="component" value="Unassembled WGS sequence"/>
</dbReference>
<accession>A0A2N5XQV6</accession>
<gene>
    <name evidence="2" type="ORF">C0081_12595</name>
</gene>
<comment type="caution">
    <text evidence="2">The sequence shown here is derived from an EMBL/GenBank/DDBJ whole genome shotgun (WGS) entry which is preliminary data.</text>
</comment>
<evidence type="ECO:0000313" key="2">
    <source>
        <dbReference type="EMBL" id="PLW76889.1"/>
    </source>
</evidence>
<feature type="region of interest" description="Disordered" evidence="1">
    <location>
        <begin position="49"/>
        <end position="69"/>
    </location>
</feature>
<dbReference type="EMBL" id="PKUQ01000022">
    <property type="protein sequence ID" value="PLW76889.1"/>
    <property type="molecule type" value="Genomic_DNA"/>
</dbReference>
<organism evidence="2 3">
    <name type="scientific">Cohaesibacter celericrescens</name>
    <dbReference type="NCBI Taxonomy" id="2067669"/>
    <lineage>
        <taxon>Bacteria</taxon>
        <taxon>Pseudomonadati</taxon>
        <taxon>Pseudomonadota</taxon>
        <taxon>Alphaproteobacteria</taxon>
        <taxon>Hyphomicrobiales</taxon>
        <taxon>Cohaesibacteraceae</taxon>
    </lineage>
</organism>
<keyword evidence="3" id="KW-1185">Reference proteome</keyword>
<proteinExistence type="predicted"/>
<protein>
    <submittedName>
        <fullName evidence="2">Transcriptional regulator</fullName>
    </submittedName>
</protein>
<name>A0A2N5XQV6_9HYPH</name>
<dbReference type="OrthoDB" id="9951354at2"/>